<keyword evidence="12" id="KW-0411">Iron-sulfur</keyword>
<comment type="catalytic activity">
    <reaction evidence="13">
        <text>hydrogen sulfide + 6 oxidized [2Fe-2S]-[ferredoxin] + 3 H2O = sulfite + 6 reduced [2Fe-2S]-[ferredoxin] + 7 H(+)</text>
        <dbReference type="Rhea" id="RHEA:23132"/>
        <dbReference type="Rhea" id="RHEA-COMP:10000"/>
        <dbReference type="Rhea" id="RHEA-COMP:10001"/>
        <dbReference type="ChEBI" id="CHEBI:15377"/>
        <dbReference type="ChEBI" id="CHEBI:15378"/>
        <dbReference type="ChEBI" id="CHEBI:17359"/>
        <dbReference type="ChEBI" id="CHEBI:29919"/>
        <dbReference type="ChEBI" id="CHEBI:33737"/>
        <dbReference type="ChEBI" id="CHEBI:33738"/>
        <dbReference type="EC" id="1.8.7.1"/>
    </reaction>
</comment>
<protein>
    <recommendedName>
        <fullName evidence="5">assimilatory sulfite reductase (ferredoxin)</fullName>
        <ecNumber evidence="5">1.8.7.1</ecNumber>
    </recommendedName>
</protein>
<dbReference type="SUPFAM" id="SSF56014">
    <property type="entry name" value="Nitrite and sulphite reductase 4Fe-4S domain-like"/>
    <property type="match status" value="2"/>
</dbReference>
<feature type="compositionally biased region" description="Pro residues" evidence="14">
    <location>
        <begin position="1"/>
        <end position="20"/>
    </location>
</feature>
<evidence type="ECO:0000256" key="2">
    <source>
        <dbReference type="ARBA" id="ARBA00001966"/>
    </source>
</evidence>
<feature type="region of interest" description="Disordered" evidence="14">
    <location>
        <begin position="1"/>
        <end position="54"/>
    </location>
</feature>
<dbReference type="GO" id="GO:0046872">
    <property type="term" value="F:metal ion binding"/>
    <property type="evidence" value="ECO:0007669"/>
    <property type="project" value="UniProtKB-KW"/>
</dbReference>
<comment type="similarity">
    <text evidence="4">Belongs to the nitrite and sulfite reductase 4Fe-4S domain family.</text>
</comment>
<dbReference type="Pfam" id="PF01077">
    <property type="entry name" value="NIR_SIR"/>
    <property type="match status" value="2"/>
</dbReference>
<dbReference type="PANTHER" id="PTHR32439">
    <property type="entry name" value="FERREDOXIN--NITRITE REDUCTASE, CHLOROPLASTIC"/>
    <property type="match status" value="1"/>
</dbReference>
<dbReference type="InterPro" id="IPR006067">
    <property type="entry name" value="NO2/SO3_Rdtase_4Fe4S_dom"/>
</dbReference>
<dbReference type="PRINTS" id="PR00397">
    <property type="entry name" value="SIROHAEM"/>
</dbReference>
<keyword evidence="11" id="KW-0408">Iron</keyword>
<keyword evidence="18" id="KW-1185">Reference proteome</keyword>
<dbReference type="InterPro" id="IPR036136">
    <property type="entry name" value="Nit/Sulf_reduc_fer-like_dom_sf"/>
</dbReference>
<dbReference type="EMBL" id="CP023445">
    <property type="protein sequence ID" value="ATE52917.1"/>
    <property type="molecule type" value="Genomic_DNA"/>
</dbReference>
<comment type="cofactor">
    <cofactor evidence="2">
        <name>[4Fe-4S] cluster</name>
        <dbReference type="ChEBI" id="CHEBI:49883"/>
    </cofactor>
</comment>
<evidence type="ECO:0000256" key="13">
    <source>
        <dbReference type="ARBA" id="ARBA00049518"/>
    </source>
</evidence>
<dbReference type="InterPro" id="IPR006066">
    <property type="entry name" value="NO2/SO3_Rdtase_FeS/sirohaem_BS"/>
</dbReference>
<comment type="function">
    <text evidence="3">Catalyzes the reduction of sulfite to sulfide, a step in the biosynthesis of sulfur-containing amino acids and cofactors.</text>
</comment>
<dbReference type="GO" id="GO:0020037">
    <property type="term" value="F:heme binding"/>
    <property type="evidence" value="ECO:0007669"/>
    <property type="project" value="InterPro"/>
</dbReference>
<dbReference type="Gene3D" id="3.30.413.10">
    <property type="entry name" value="Sulfite Reductase Hemoprotein, domain 1"/>
    <property type="match status" value="2"/>
</dbReference>
<organism evidence="17 18">
    <name type="scientific">Actinosynnema pretiosum</name>
    <dbReference type="NCBI Taxonomy" id="42197"/>
    <lineage>
        <taxon>Bacteria</taxon>
        <taxon>Bacillati</taxon>
        <taxon>Actinomycetota</taxon>
        <taxon>Actinomycetes</taxon>
        <taxon>Pseudonocardiales</taxon>
        <taxon>Pseudonocardiaceae</taxon>
        <taxon>Actinosynnema</taxon>
    </lineage>
</organism>
<dbReference type="PROSITE" id="PS00365">
    <property type="entry name" value="NIR_SIR"/>
    <property type="match status" value="1"/>
</dbReference>
<dbReference type="Pfam" id="PF03460">
    <property type="entry name" value="NIR_SIR_ferr"/>
    <property type="match status" value="2"/>
</dbReference>
<evidence type="ECO:0000313" key="18">
    <source>
        <dbReference type="Proteomes" id="UP000218505"/>
    </source>
</evidence>
<feature type="domain" description="Nitrite/Sulfite reductase ferredoxin-like" evidence="16">
    <location>
        <begin position="354"/>
        <end position="419"/>
    </location>
</feature>
<evidence type="ECO:0000256" key="12">
    <source>
        <dbReference type="ARBA" id="ARBA00023014"/>
    </source>
</evidence>
<dbReference type="EC" id="1.8.7.1" evidence="5"/>
<evidence type="ECO:0000256" key="5">
    <source>
        <dbReference type="ARBA" id="ARBA00012353"/>
    </source>
</evidence>
<name>A0A290Z1N5_9PSEU</name>
<dbReference type="AlphaFoldDB" id="A0A290Z1N5"/>
<keyword evidence="6" id="KW-0004">4Fe-4S</keyword>
<evidence type="ECO:0000259" key="16">
    <source>
        <dbReference type="Pfam" id="PF03460"/>
    </source>
</evidence>
<evidence type="ECO:0000256" key="4">
    <source>
        <dbReference type="ARBA" id="ARBA00010429"/>
    </source>
</evidence>
<evidence type="ECO:0000256" key="1">
    <source>
        <dbReference type="ARBA" id="ARBA00001929"/>
    </source>
</evidence>
<dbReference type="GO" id="GO:0050311">
    <property type="term" value="F:sulfite reductase (ferredoxin) activity"/>
    <property type="evidence" value="ECO:0007669"/>
    <property type="project" value="UniProtKB-EC"/>
</dbReference>
<proteinExistence type="inferred from homology"/>
<dbReference type="GO" id="GO:0051539">
    <property type="term" value="F:4 iron, 4 sulfur cluster binding"/>
    <property type="evidence" value="ECO:0007669"/>
    <property type="project" value="UniProtKB-KW"/>
</dbReference>
<feature type="domain" description="Nitrite/sulphite reductase 4Fe-4S" evidence="15">
    <location>
        <begin position="180"/>
        <end position="333"/>
    </location>
</feature>
<dbReference type="SUPFAM" id="SSF55124">
    <property type="entry name" value="Nitrite/Sulfite reductase N-terminal domain-like"/>
    <property type="match status" value="2"/>
</dbReference>
<evidence type="ECO:0000256" key="6">
    <source>
        <dbReference type="ARBA" id="ARBA00022485"/>
    </source>
</evidence>
<evidence type="ECO:0000256" key="11">
    <source>
        <dbReference type="ARBA" id="ARBA00023004"/>
    </source>
</evidence>
<evidence type="ECO:0000313" key="17">
    <source>
        <dbReference type="EMBL" id="ATE52917.1"/>
    </source>
</evidence>
<evidence type="ECO:0000256" key="10">
    <source>
        <dbReference type="ARBA" id="ARBA00023002"/>
    </source>
</evidence>
<evidence type="ECO:0000256" key="9">
    <source>
        <dbReference type="ARBA" id="ARBA00022784"/>
    </source>
</evidence>
<evidence type="ECO:0000259" key="15">
    <source>
        <dbReference type="Pfam" id="PF01077"/>
    </source>
</evidence>
<comment type="cofactor">
    <cofactor evidence="1">
        <name>siroheme</name>
        <dbReference type="ChEBI" id="CHEBI:60052"/>
    </cofactor>
</comment>
<sequence length="574" mass="62698">MVPPTTSPPTTTPTTPPSTPASPRARQRRGEGQWALGYREPLNPNERSKKDDNPLNVRARIESIYAPGGFASIDPADLRGRFRWYGLYTQRKPGIDGGRTATLAPEELDDEHFMLRVRVDGGRLTTAQLALIGELSQTYARDTADITDRQNVQYHWIRIEDVPTLWERLEAAGLTTMEACGDSPRVVLGSPLAGIAEDEVLDGGPAIDEILRRYIGDPRFSNLPRKFKTAISGLPDVAHEVHDVAFVGVVHPEHGPGFDLWVGGGLSTNPMIAKRLGAWVPLDEVPDVWEGVISVFRDYGYRRLRNRARLKFLVADWGAEKFRQVLEDEYLHRKLLDGPAPEVPEIARDHVGVHRQKDGLFAVGAAPIAGRVSGSTLVEVAKAVERAGSNRVRLTPQQKLVVLDVPEAEVDGLRADLAALGLPTEPSPWRRGVMACTGLEFCKLAIVETKARAAELVTALEARLADVVAGVAAPISVHLNGCPNSCARIQTADIGLKGQIVTDADGRQVEGFQVHLGGGLGLDAGFGRKLRGHKVTAAELPEYVERVVRHYLAGRDGDERFAQWVARADEGLLR</sequence>
<keyword evidence="8" id="KW-0479">Metal-binding</keyword>
<keyword evidence="7" id="KW-0349">Heme</keyword>
<feature type="domain" description="Nitrite/sulphite reductase 4Fe-4S" evidence="15">
    <location>
        <begin position="431"/>
        <end position="568"/>
    </location>
</feature>
<feature type="domain" description="Nitrite/Sulfite reductase ferredoxin-like" evidence="16">
    <location>
        <begin position="109"/>
        <end position="172"/>
    </location>
</feature>
<reference evidence="17" key="1">
    <citation type="submission" date="2017-09" db="EMBL/GenBank/DDBJ databases">
        <title>Complete Genome Sequence of ansamitocin-producing Bacterium Actinosynnema pretiosum X47.</title>
        <authorList>
            <person name="Cao G."/>
            <person name="Zong G."/>
            <person name="Zhong C."/>
            <person name="Fu J."/>
        </authorList>
    </citation>
    <scope>NUCLEOTIDE SEQUENCE [LARGE SCALE GENOMIC DNA]</scope>
    <source>
        <strain evidence="17">X47</strain>
    </source>
</reference>
<keyword evidence="9" id="KW-0883">Thioether bond</keyword>
<dbReference type="InterPro" id="IPR005117">
    <property type="entry name" value="NiRdtase/SiRdtase_haem-b_fer"/>
</dbReference>
<evidence type="ECO:0000256" key="3">
    <source>
        <dbReference type="ARBA" id="ARBA00003247"/>
    </source>
</evidence>
<keyword evidence="10" id="KW-0560">Oxidoreductase</keyword>
<dbReference type="InterPro" id="IPR051329">
    <property type="entry name" value="NIR_SIR_4Fe-4S"/>
</dbReference>
<dbReference type="Proteomes" id="UP000218505">
    <property type="component" value="Chromosome"/>
</dbReference>
<evidence type="ECO:0000256" key="7">
    <source>
        <dbReference type="ARBA" id="ARBA00022617"/>
    </source>
</evidence>
<gene>
    <name evidence="17" type="ORF">CNX65_06185</name>
</gene>
<evidence type="ECO:0000256" key="14">
    <source>
        <dbReference type="SAM" id="MobiDB-lite"/>
    </source>
</evidence>
<accession>A0A290Z1N5</accession>
<dbReference type="KEGG" id="apre:CNX65_06185"/>
<dbReference type="FunFam" id="3.30.413.10:FF:000013">
    <property type="entry name" value="Sulfite reductase [ferredoxin]"/>
    <property type="match status" value="1"/>
</dbReference>
<evidence type="ECO:0000256" key="8">
    <source>
        <dbReference type="ARBA" id="ARBA00022723"/>
    </source>
</evidence>
<dbReference type="FunFam" id="3.30.413.10:FF:000009">
    <property type="entry name" value="Sulfite reductase [ferredoxin]"/>
    <property type="match status" value="1"/>
</dbReference>
<dbReference type="Gene3D" id="3.90.480.20">
    <property type="match status" value="1"/>
</dbReference>
<dbReference type="PANTHER" id="PTHR32439:SF0">
    <property type="entry name" value="FERREDOXIN--NITRITE REDUCTASE, CHLOROPLASTIC"/>
    <property type="match status" value="1"/>
</dbReference>
<dbReference type="InterPro" id="IPR045854">
    <property type="entry name" value="NO2/SO3_Rdtase_4Fe4S_sf"/>
</dbReference>
<dbReference type="RefSeq" id="WP_096491894.1">
    <property type="nucleotide sequence ID" value="NZ_CP023445.1"/>
</dbReference>